<dbReference type="PROSITE" id="PS00109">
    <property type="entry name" value="PROTEIN_KINASE_TYR"/>
    <property type="match status" value="1"/>
</dbReference>
<name>A0A9P3G867_9APHY</name>
<dbReference type="InterPro" id="IPR011009">
    <property type="entry name" value="Kinase-like_dom_sf"/>
</dbReference>
<reference evidence="1 2" key="1">
    <citation type="submission" date="2021-08" db="EMBL/GenBank/DDBJ databases">
        <title>Draft Genome Sequence of Phanerochaete sordida strain YK-624.</title>
        <authorList>
            <person name="Mori T."/>
            <person name="Dohra H."/>
            <person name="Suzuki T."/>
            <person name="Kawagishi H."/>
            <person name="Hirai H."/>
        </authorList>
    </citation>
    <scope>NUCLEOTIDE SEQUENCE [LARGE SCALE GENOMIC DNA]</scope>
    <source>
        <strain evidence="1 2">YK-624</strain>
    </source>
</reference>
<evidence type="ECO:0000313" key="1">
    <source>
        <dbReference type="EMBL" id="GJE90081.1"/>
    </source>
</evidence>
<dbReference type="EMBL" id="BPQB01000015">
    <property type="protein sequence ID" value="GJE90081.1"/>
    <property type="molecule type" value="Genomic_DNA"/>
</dbReference>
<keyword evidence="1" id="KW-0418">Kinase</keyword>
<accession>A0A9P3G867</accession>
<dbReference type="OrthoDB" id="2751906at2759"/>
<sequence length="257" mass="29027">MVLNEDSDRLEDEAGLYCKQMQHLQGTTVPKFYGLFSGTYINMSRKTRAVRCIITEEWGTSMATVKHIPMELRITIAEAALRIHAAGVQHNDLRLTNILISSDNSEVRITDFDNAGEHDCGRAMPVILYSWEPTLADFGCQEIHDFMCYFGLWTPDDVFYLHRWHSIHLSSTAEEMLENAKPDVPGEPEEQLLAKADAVLKQYTKRYGARFPFIGPPGSPIEEGTDAASFARLEPKVIGLDRLEKCRKPVKTHELAA</sequence>
<dbReference type="Proteomes" id="UP000703269">
    <property type="component" value="Unassembled WGS sequence"/>
</dbReference>
<dbReference type="SUPFAM" id="SSF56112">
    <property type="entry name" value="Protein kinase-like (PK-like)"/>
    <property type="match status" value="1"/>
</dbReference>
<proteinExistence type="predicted"/>
<comment type="caution">
    <text evidence="1">The sequence shown here is derived from an EMBL/GenBank/DDBJ whole genome shotgun (WGS) entry which is preliminary data.</text>
</comment>
<dbReference type="GO" id="GO:0004674">
    <property type="term" value="F:protein serine/threonine kinase activity"/>
    <property type="evidence" value="ECO:0007669"/>
    <property type="project" value="UniProtKB-KW"/>
</dbReference>
<keyword evidence="2" id="KW-1185">Reference proteome</keyword>
<dbReference type="InterPro" id="IPR008266">
    <property type="entry name" value="Tyr_kinase_AS"/>
</dbReference>
<evidence type="ECO:0000313" key="2">
    <source>
        <dbReference type="Proteomes" id="UP000703269"/>
    </source>
</evidence>
<organism evidence="1 2">
    <name type="scientific">Phanerochaete sordida</name>
    <dbReference type="NCBI Taxonomy" id="48140"/>
    <lineage>
        <taxon>Eukaryota</taxon>
        <taxon>Fungi</taxon>
        <taxon>Dikarya</taxon>
        <taxon>Basidiomycota</taxon>
        <taxon>Agaricomycotina</taxon>
        <taxon>Agaricomycetes</taxon>
        <taxon>Polyporales</taxon>
        <taxon>Phanerochaetaceae</taxon>
        <taxon>Phanerochaete</taxon>
    </lineage>
</organism>
<gene>
    <name evidence="1" type="ORF">PsYK624_062040</name>
</gene>
<protein>
    <submittedName>
        <fullName evidence="1">Serine/threonine protein kinase</fullName>
    </submittedName>
</protein>
<keyword evidence="1" id="KW-0808">Transferase</keyword>
<dbReference type="AlphaFoldDB" id="A0A9P3G867"/>
<keyword evidence="1" id="KW-0723">Serine/threonine-protein kinase</keyword>
<dbReference type="Gene3D" id="1.10.510.10">
    <property type="entry name" value="Transferase(Phosphotransferase) domain 1"/>
    <property type="match status" value="1"/>
</dbReference>